<dbReference type="EMBL" id="CM035408">
    <property type="protein sequence ID" value="KAH7441038.1"/>
    <property type="molecule type" value="Genomic_DNA"/>
</dbReference>
<keyword evidence="3" id="KW-1185">Reference proteome</keyword>
<dbReference type="InterPro" id="IPR008390">
    <property type="entry name" value="AWPM-19"/>
</dbReference>
<protein>
    <submittedName>
        <fullName evidence="2">Uncharacterized protein</fullName>
    </submittedName>
</protein>
<dbReference type="AlphaFoldDB" id="A0A8T2V249"/>
<gene>
    <name evidence="2" type="ORF">KP509_03G022600</name>
</gene>
<feature type="transmembrane region" description="Helical" evidence="1">
    <location>
        <begin position="118"/>
        <end position="138"/>
    </location>
</feature>
<dbReference type="Pfam" id="PF05512">
    <property type="entry name" value="AWPM-19"/>
    <property type="match status" value="1"/>
</dbReference>
<keyword evidence="1" id="KW-1133">Transmembrane helix</keyword>
<dbReference type="Proteomes" id="UP000825935">
    <property type="component" value="Chromosome 3"/>
</dbReference>
<comment type="caution">
    <text evidence="2">The sequence shown here is derived from an EMBL/GenBank/DDBJ whole genome shotgun (WGS) entry which is preliminary data.</text>
</comment>
<proteinExistence type="predicted"/>
<dbReference type="PANTHER" id="PTHR33294">
    <property type="entry name" value="AWPM-19-LIKE FAMILY PROTEIN"/>
    <property type="match status" value="1"/>
</dbReference>
<keyword evidence="1" id="KW-0472">Membrane</keyword>
<feature type="transmembrane region" description="Helical" evidence="1">
    <location>
        <begin position="7"/>
        <end position="27"/>
    </location>
</feature>
<organism evidence="2 3">
    <name type="scientific">Ceratopteris richardii</name>
    <name type="common">Triangle waterfern</name>
    <dbReference type="NCBI Taxonomy" id="49495"/>
    <lineage>
        <taxon>Eukaryota</taxon>
        <taxon>Viridiplantae</taxon>
        <taxon>Streptophyta</taxon>
        <taxon>Embryophyta</taxon>
        <taxon>Tracheophyta</taxon>
        <taxon>Polypodiopsida</taxon>
        <taxon>Polypodiidae</taxon>
        <taxon>Polypodiales</taxon>
        <taxon>Pteridineae</taxon>
        <taxon>Pteridaceae</taxon>
        <taxon>Parkerioideae</taxon>
        <taxon>Ceratopteris</taxon>
    </lineage>
</organism>
<feature type="transmembrane region" description="Helical" evidence="1">
    <location>
        <begin position="79"/>
        <end position="98"/>
    </location>
</feature>
<feature type="transmembrane region" description="Helical" evidence="1">
    <location>
        <begin position="47"/>
        <end position="67"/>
    </location>
</feature>
<evidence type="ECO:0000313" key="3">
    <source>
        <dbReference type="Proteomes" id="UP000825935"/>
    </source>
</evidence>
<name>A0A8T2V249_CERRI</name>
<dbReference type="PANTHER" id="PTHR33294:SF5">
    <property type="entry name" value="AWPM-19-LIKE FAMILY PROTEIN"/>
    <property type="match status" value="1"/>
</dbReference>
<evidence type="ECO:0000256" key="1">
    <source>
        <dbReference type="SAM" id="Phobius"/>
    </source>
</evidence>
<dbReference type="OMA" id="HTYSIGP"/>
<sequence>MDSAMRPVAAFLLALNFGMYMIVLGIAGWDMNRLFDGKASDGAYNVFLELALIAGVVGVASILSGVVHLKAWKADTGAAAASSALIAWLLTLLAFGVACKEIHSADGRGHKVKTLESFMIILAGFQLFYVLVLHAAFLGRGHGVDA</sequence>
<dbReference type="OrthoDB" id="1919377at2759"/>
<accession>A0A8T2V249</accession>
<evidence type="ECO:0000313" key="2">
    <source>
        <dbReference type="EMBL" id="KAH7441038.1"/>
    </source>
</evidence>
<keyword evidence="1" id="KW-0812">Transmembrane</keyword>
<reference evidence="2" key="1">
    <citation type="submission" date="2021-08" db="EMBL/GenBank/DDBJ databases">
        <title>WGS assembly of Ceratopteris richardii.</title>
        <authorList>
            <person name="Marchant D.B."/>
            <person name="Chen G."/>
            <person name="Jenkins J."/>
            <person name="Shu S."/>
            <person name="Leebens-Mack J."/>
            <person name="Grimwood J."/>
            <person name="Schmutz J."/>
            <person name="Soltis P."/>
            <person name="Soltis D."/>
            <person name="Chen Z.-H."/>
        </authorList>
    </citation>
    <scope>NUCLEOTIDE SEQUENCE</scope>
    <source>
        <strain evidence="2">Whitten #5841</strain>
        <tissue evidence="2">Leaf</tissue>
    </source>
</reference>